<reference evidence="1" key="1">
    <citation type="submission" date="2016-04" db="EMBL/GenBank/DDBJ databases">
        <authorList>
            <person name="Evans L.H."/>
            <person name="Alamgir A."/>
            <person name="Owens N."/>
            <person name="Weber N.D."/>
            <person name="Virtaneva K."/>
            <person name="Barbian K."/>
            <person name="Babar A."/>
            <person name="Rosenke K."/>
        </authorList>
    </citation>
    <scope>NUCLEOTIDE SEQUENCE [LARGE SCALE GENOMIC DNA]</scope>
    <source>
        <strain evidence="1">CBS 101.48</strain>
    </source>
</reference>
<dbReference type="AlphaFoldDB" id="A0A168R9X6"/>
<organism evidence="1">
    <name type="scientific">Absidia glauca</name>
    <name type="common">Pin mould</name>
    <dbReference type="NCBI Taxonomy" id="4829"/>
    <lineage>
        <taxon>Eukaryota</taxon>
        <taxon>Fungi</taxon>
        <taxon>Fungi incertae sedis</taxon>
        <taxon>Mucoromycota</taxon>
        <taxon>Mucoromycotina</taxon>
        <taxon>Mucoromycetes</taxon>
        <taxon>Mucorales</taxon>
        <taxon>Cunninghamellaceae</taxon>
        <taxon>Absidia</taxon>
    </lineage>
</organism>
<sequence>MTNAGFLLKSLAKDGVTLLCVDGVRRTFKVYALFFTGDIPAVSPLAGHLGHNAIRPCRICEIVDTMPFQLDQHTITPKHLPVLSATNTRPLQDYYQGNEATSMVKTDTASVPFYDGPFFFGLDELHLIGMGLCQSLFKLLGGSFDVAGFDKGPFSLEPDWKDQLTKDLDKSRMKINLDDFEGSFRIPWSKYTTRAVDWIDLVRYAVPALVIPSLTDAVAANAFLSMVRFVQRTQCRQLDDFDLEEMDSDLLVWNTYLQQTFNESRINRTFLTPNHHYLNHVTRSIRHLGPMCSYSTRSMERSIGNLKRLIRSNKDSGMKSNVATASLYRLNKEERNGVLKDEKTANVMVDMAALAYIDQRRGVGSGLNMDDDNDWDTRLGKTRITQLTHEWPEELRKDDSIQGFLFGASTSFDQSRKLTRKCYMFNPENSRTVYFGDVHMYVQTEDNLYACTTLYKTRQSTVNNMVYLHEHSAQRTRLLPVKWIKQTVSKMESKHDSYTYFFWQGMISTPHLAGPTLDDIRKL</sequence>
<evidence type="ECO:0000313" key="2">
    <source>
        <dbReference type="Proteomes" id="UP000078561"/>
    </source>
</evidence>
<name>A0A168R9X6_ABSGL</name>
<gene>
    <name evidence="1" type="primary">ABSGL_12251.1 scaffold 12745</name>
</gene>
<dbReference type="Proteomes" id="UP000078561">
    <property type="component" value="Unassembled WGS sequence"/>
</dbReference>
<proteinExistence type="predicted"/>
<protein>
    <submittedName>
        <fullName evidence="1">Uncharacterized protein</fullName>
    </submittedName>
</protein>
<dbReference type="OrthoDB" id="2281940at2759"/>
<dbReference type="STRING" id="4829.A0A168R9X6"/>
<accession>A0A168R9X6</accession>
<dbReference type="InParanoid" id="A0A168R9X6"/>
<evidence type="ECO:0000313" key="1">
    <source>
        <dbReference type="EMBL" id="SAM06362.1"/>
    </source>
</evidence>
<keyword evidence="2" id="KW-1185">Reference proteome</keyword>
<dbReference type="EMBL" id="LT554591">
    <property type="protein sequence ID" value="SAM06362.1"/>
    <property type="molecule type" value="Genomic_DNA"/>
</dbReference>